<dbReference type="EMBL" id="MT385367">
    <property type="protein sequence ID" value="QKN87969.1"/>
    <property type="molecule type" value="Genomic_DNA"/>
</dbReference>
<protein>
    <submittedName>
        <fullName evidence="1">Uncharacterized protein</fullName>
    </submittedName>
</protein>
<dbReference type="Proteomes" id="UP000509624">
    <property type="component" value="Segment"/>
</dbReference>
<proteinExistence type="predicted"/>
<evidence type="ECO:0000313" key="1">
    <source>
        <dbReference type="EMBL" id="QKN87969.1"/>
    </source>
</evidence>
<reference evidence="1 2" key="1">
    <citation type="submission" date="2020-04" db="EMBL/GenBank/DDBJ databases">
        <authorList>
            <person name="Shneider M.M."/>
            <person name="Evseev P.V."/>
            <person name="Timoshina O.Y."/>
            <person name="Mikhailova Y.V."/>
            <person name="Shelenkov A.A."/>
            <person name="Yanushevich Y.G."/>
            <person name="Shagin D.A."/>
            <person name="Popova A.V."/>
            <person name="Miroshnikov K.A."/>
        </authorList>
    </citation>
    <scope>NUCLEOTIDE SEQUENCE [LARGE SCALE GENOMIC DNA]</scope>
</reference>
<gene>
    <name evidence="1" type="ORF">Abraxas_030</name>
</gene>
<accession>A0A6M9Z6N8</accession>
<name>A0A6M9Z6N8_9CAUD</name>
<evidence type="ECO:0000313" key="2">
    <source>
        <dbReference type="Proteomes" id="UP000509624"/>
    </source>
</evidence>
<organism evidence="1 2">
    <name type="scientific">Acinetobacter phage Abraxas</name>
    <dbReference type="NCBI Taxonomy" id="2736222"/>
    <lineage>
        <taxon>Viruses</taxon>
        <taxon>Duplodnaviria</taxon>
        <taxon>Heunggongvirae</taxon>
        <taxon>Uroviricota</taxon>
        <taxon>Caudoviricetes</taxon>
        <taxon>Pantevenvirales</taxon>
        <taxon>Straboviridae</taxon>
        <taxon>Twarogvirinae</taxon>
        <taxon>Lazarusvirus</taxon>
        <taxon>Lazarusvirus berthold</taxon>
    </lineage>
</organism>
<sequence length="45" mass="4984">MAPLFLPKNISRDISKTSKQLKHLISAHSAGCAAAYIIRPNSRYN</sequence>